<protein>
    <submittedName>
        <fullName evidence="2">Uncharacterized protein</fullName>
    </submittedName>
</protein>
<accession>A0A1X0NYJ0</accession>
<feature type="region of interest" description="Disordered" evidence="1">
    <location>
        <begin position="327"/>
        <end position="377"/>
    </location>
</feature>
<dbReference type="GeneID" id="39984641"/>
<feature type="compositionally biased region" description="Basic and acidic residues" evidence="1">
    <location>
        <begin position="364"/>
        <end position="377"/>
    </location>
</feature>
<reference evidence="2 3" key="1">
    <citation type="submission" date="2017-03" db="EMBL/GenBank/DDBJ databases">
        <title>An alternative strategy for trypanosome survival in the mammalian bloodstream revealed through genome and transcriptome analysis of the ubiquitous bovine parasite Trypanosoma (Megatrypanum) theileri.</title>
        <authorList>
            <person name="Kelly S."/>
            <person name="Ivens A."/>
            <person name="Mott A."/>
            <person name="O'Neill E."/>
            <person name="Emms D."/>
            <person name="Macleod O."/>
            <person name="Voorheis P."/>
            <person name="Matthews J."/>
            <person name="Matthews K."/>
            <person name="Carrington M."/>
        </authorList>
    </citation>
    <scope>NUCLEOTIDE SEQUENCE [LARGE SCALE GENOMIC DNA]</scope>
    <source>
        <strain evidence="2">Edinburgh</strain>
    </source>
</reference>
<gene>
    <name evidence="2" type="ORF">TM35_000111520</name>
</gene>
<evidence type="ECO:0000256" key="1">
    <source>
        <dbReference type="SAM" id="MobiDB-lite"/>
    </source>
</evidence>
<dbReference type="RefSeq" id="XP_028883684.1">
    <property type="nucleotide sequence ID" value="XM_029024861.1"/>
</dbReference>
<feature type="compositionally biased region" description="Low complexity" evidence="1">
    <location>
        <begin position="352"/>
        <end position="361"/>
    </location>
</feature>
<proteinExistence type="predicted"/>
<dbReference type="EMBL" id="NBCO01000011">
    <property type="protein sequence ID" value="ORC89618.1"/>
    <property type="molecule type" value="Genomic_DNA"/>
</dbReference>
<keyword evidence="3" id="KW-1185">Reference proteome</keyword>
<sequence>MDSLSFHIVRPMNRLTQKALLKHFNRHSEKLTSFNAKLIQRYALLDYVDHRAMLTLLTEKAQQPLTPASFAGLRQTLQAVQRFPRDFDEEKRRFESIFLQSVLNTPPDTLSSVEYSALWSLTTLLTAWEDVLRLSSTFPLQKTLPLQSEKEFRVVLDQMLVKAIPISSSSSSYSTMTTTTTTTRIIDEPPRGIQLLKELVGEDVALQRALDGIMQRNAQWTDREAAVSTFIGVVHALERWPQQQIPGVEVWRKLALRPTTFHDVDFHQLLRILVRVHSPAVPEYVRMSLDEAICSDLWRCYSELPNEPVAVFFEQEELLQKFTVTMRKRQPGNGESNVTNNSQDKVKDKDNINSSSSSGENNSDDSHKRNGTPEKELTVQLRETMRELHERTLEKQLRSDGPPLTLPVIINLFIGSVFLRAQGELTGAIISALKNTLISSSSSSVAKSNLTTLQAVIIATCLDRMQQQQESSSSSSSSSSEESTSYYQSSLSAQARKDADVIGTLLLSLLTYPYLQQHGSARCVSRLLCECPQWTRRNGLEETCFHLLREHAQDGFTKAQLQTILDNHTRGYISLPVDVKEIIVQRAAEVPSR</sequence>
<dbReference type="Proteomes" id="UP000192257">
    <property type="component" value="Unassembled WGS sequence"/>
</dbReference>
<comment type="caution">
    <text evidence="2">The sequence shown here is derived from an EMBL/GenBank/DDBJ whole genome shotgun (WGS) entry which is preliminary data.</text>
</comment>
<organism evidence="2 3">
    <name type="scientific">Trypanosoma theileri</name>
    <dbReference type="NCBI Taxonomy" id="67003"/>
    <lineage>
        <taxon>Eukaryota</taxon>
        <taxon>Discoba</taxon>
        <taxon>Euglenozoa</taxon>
        <taxon>Kinetoplastea</taxon>
        <taxon>Metakinetoplastina</taxon>
        <taxon>Trypanosomatida</taxon>
        <taxon>Trypanosomatidae</taxon>
        <taxon>Trypanosoma</taxon>
    </lineage>
</organism>
<evidence type="ECO:0000313" key="3">
    <source>
        <dbReference type="Proteomes" id="UP000192257"/>
    </source>
</evidence>
<feature type="compositionally biased region" description="Polar residues" evidence="1">
    <location>
        <begin position="333"/>
        <end position="343"/>
    </location>
</feature>
<dbReference type="VEuPathDB" id="TriTrypDB:TM35_000111520"/>
<evidence type="ECO:0000313" key="2">
    <source>
        <dbReference type="EMBL" id="ORC89618.1"/>
    </source>
</evidence>
<name>A0A1X0NYJ0_9TRYP</name>
<dbReference type="AlphaFoldDB" id="A0A1X0NYJ0"/>
<dbReference type="OrthoDB" id="239669at2759"/>